<dbReference type="GO" id="GO:0000049">
    <property type="term" value="F:tRNA binding"/>
    <property type="evidence" value="ECO:0007669"/>
    <property type="project" value="UniProtKB-KW"/>
</dbReference>
<feature type="domain" description="Aminoacyl-transfer RNA synthetases class-II family profile" evidence="15">
    <location>
        <begin position="248"/>
        <end position="546"/>
    </location>
</feature>
<evidence type="ECO:0000313" key="18">
    <source>
        <dbReference type="Proteomes" id="UP000569951"/>
    </source>
</evidence>
<keyword evidence="8 13" id="KW-0067">ATP-binding</keyword>
<gene>
    <name evidence="13" type="primary">thrS</name>
    <name evidence="17" type="ORF">HNR42_000747</name>
</gene>
<dbReference type="Pfam" id="PF00587">
    <property type="entry name" value="tRNA-synt_2b"/>
    <property type="match status" value="1"/>
</dbReference>
<dbReference type="SUPFAM" id="SSF55681">
    <property type="entry name" value="Class II aaRS and biotin synthetases"/>
    <property type="match status" value="1"/>
</dbReference>
<dbReference type="Gene3D" id="3.10.20.30">
    <property type="match status" value="1"/>
</dbReference>
<organism evidence="17 18">
    <name type="scientific">Deinobacterium chartae</name>
    <dbReference type="NCBI Taxonomy" id="521158"/>
    <lineage>
        <taxon>Bacteria</taxon>
        <taxon>Thermotogati</taxon>
        <taxon>Deinococcota</taxon>
        <taxon>Deinococci</taxon>
        <taxon>Deinococcales</taxon>
        <taxon>Deinococcaceae</taxon>
        <taxon>Deinobacterium</taxon>
    </lineage>
</organism>
<dbReference type="InterPro" id="IPR006195">
    <property type="entry name" value="aa-tRNA-synth_II"/>
</dbReference>
<dbReference type="InterPro" id="IPR047246">
    <property type="entry name" value="ThrRS_anticodon"/>
</dbReference>
<comment type="subcellular location">
    <subcellularLocation>
        <location evidence="13">Cytoplasm</location>
    </subcellularLocation>
</comment>
<keyword evidence="11 13" id="KW-0030">Aminoacyl-tRNA synthetase</keyword>
<dbReference type="PANTHER" id="PTHR11451:SF44">
    <property type="entry name" value="THREONINE--TRNA LIGASE, CHLOROPLASTIC_MITOCHONDRIAL 2"/>
    <property type="match status" value="1"/>
</dbReference>
<dbReference type="FunFam" id="3.30.930.10:FF:000002">
    <property type="entry name" value="Threonine--tRNA ligase"/>
    <property type="match status" value="1"/>
</dbReference>
<dbReference type="GO" id="GO:0046872">
    <property type="term" value="F:metal ion binding"/>
    <property type="evidence" value="ECO:0007669"/>
    <property type="project" value="UniProtKB-KW"/>
</dbReference>
<dbReference type="CDD" id="cd01667">
    <property type="entry name" value="TGS_ThrRS"/>
    <property type="match status" value="1"/>
</dbReference>
<evidence type="ECO:0000256" key="8">
    <source>
        <dbReference type="ARBA" id="ARBA00022840"/>
    </source>
</evidence>
<dbReference type="InterPro" id="IPR033728">
    <property type="entry name" value="ThrRS_core"/>
</dbReference>
<dbReference type="InterPro" id="IPR002320">
    <property type="entry name" value="Thr-tRNA-ligase_IIa"/>
</dbReference>
<dbReference type="InterPro" id="IPR012947">
    <property type="entry name" value="tRNA_SAD"/>
</dbReference>
<evidence type="ECO:0000256" key="3">
    <source>
        <dbReference type="ARBA" id="ARBA00022555"/>
    </source>
</evidence>
<name>A0A841HWU4_9DEIO</name>
<proteinExistence type="inferred from homology"/>
<protein>
    <recommendedName>
        <fullName evidence="13">Threonine--tRNA ligase</fullName>
        <ecNumber evidence="13">6.1.1.3</ecNumber>
    </recommendedName>
    <alternativeName>
        <fullName evidence="13">Threonyl-tRNA synthetase</fullName>
        <shortName evidence="13">ThrRS</shortName>
    </alternativeName>
</protein>
<evidence type="ECO:0000256" key="6">
    <source>
        <dbReference type="ARBA" id="ARBA00022741"/>
    </source>
</evidence>
<dbReference type="NCBIfam" id="TIGR00418">
    <property type="entry name" value="thrS"/>
    <property type="match status" value="1"/>
</dbReference>
<comment type="caution">
    <text evidence="13">Lacks conserved residue(s) required for the propagation of feature annotation.</text>
</comment>
<keyword evidence="6 13" id="KW-0547">Nucleotide-binding</keyword>
<dbReference type="InterPro" id="IPR002314">
    <property type="entry name" value="aa-tRNA-synt_IIb"/>
</dbReference>
<dbReference type="SUPFAM" id="SSF52954">
    <property type="entry name" value="Class II aaRS ABD-related"/>
    <property type="match status" value="1"/>
</dbReference>
<evidence type="ECO:0000256" key="14">
    <source>
        <dbReference type="SAM" id="MobiDB-lite"/>
    </source>
</evidence>
<dbReference type="InterPro" id="IPR004154">
    <property type="entry name" value="Anticodon-bd"/>
</dbReference>
<dbReference type="Pfam" id="PF03129">
    <property type="entry name" value="HGTP_anticodon"/>
    <property type="match status" value="1"/>
</dbReference>
<evidence type="ECO:0000313" key="17">
    <source>
        <dbReference type="EMBL" id="MBB6097333.1"/>
    </source>
</evidence>
<dbReference type="CDD" id="cd00771">
    <property type="entry name" value="ThrRS_core"/>
    <property type="match status" value="1"/>
</dbReference>
<dbReference type="Gene3D" id="3.30.930.10">
    <property type="entry name" value="Bira Bifunctional Protein, Domain 2"/>
    <property type="match status" value="1"/>
</dbReference>
<keyword evidence="7 13" id="KW-0862">Zinc</keyword>
<dbReference type="InterPro" id="IPR018163">
    <property type="entry name" value="Thr/Ala-tRNA-synth_IIc_edit"/>
</dbReference>
<comment type="similarity">
    <text evidence="1 13">Belongs to the class-II aminoacyl-tRNA synthetase family.</text>
</comment>
<sequence>MQIALPDGQLLELPQAAAAAEVAARISPRLAREGVAARVNDALQDLMTPLPEGARVQILTRRDLEEAAPLWRHTLAHVMSQAVGELYRSRGFAPEALRRGVGPVIENGFYQDFDLPEPLSEEDLPELERRMHDIVSRDLEVSRVELDREEALARFAHDPYKQELIRELPDGVAITVYQQGDYADLCRGPHVPRTGLIPRHFKLMSTSGAYWRGSEQNPMLQRVYGVAFASKAELDAYLHRLEEARRRDHRRIGKELELFTFSDEVGQGLPLWLPKGAFVRRQLEQYMFEREQARGYEYVITPHLAREALYLRSGHLPYYAGDLYAPIDIDGELYYLKPMNCPHHHAIYAARPRSYRELPLRLSEFGTCYRYEMSGALSGLQRVRGFTQNDAHIYCSRAQVKDEFIGVIEFFQEVYADFGIEDYGFRLSLPDFEGHPQKFGERTPEWDESVAALRAALEETGVPFVESLGDAAFYGPKLDVQVRTVIGREETIATNQLDFIQPGRFDLTFMNERGEREVPVVIHRAIMGSFDRFFAFLLEHTAGYLPLWLVPQQVAIIPISDRHLEYAREVEAQLRRAGVRARTDAGSERMNAKVRAAELAKIPVMVIVGDQEVASRTVSVRGRALGERQGMPPAELAAELGQQGKPGRIPA</sequence>
<dbReference type="AlphaFoldDB" id="A0A841HWU4"/>
<dbReference type="RefSeq" id="WP_183984628.1">
    <property type="nucleotide sequence ID" value="NZ_JACHHG010000002.1"/>
</dbReference>
<dbReference type="HAMAP" id="MF_00184">
    <property type="entry name" value="Thr_tRNA_synth"/>
    <property type="match status" value="1"/>
</dbReference>
<evidence type="ECO:0000256" key="10">
    <source>
        <dbReference type="ARBA" id="ARBA00022917"/>
    </source>
</evidence>
<evidence type="ECO:0000256" key="1">
    <source>
        <dbReference type="ARBA" id="ARBA00008226"/>
    </source>
</evidence>
<dbReference type="InterPro" id="IPR004095">
    <property type="entry name" value="TGS"/>
</dbReference>
<evidence type="ECO:0000256" key="11">
    <source>
        <dbReference type="ARBA" id="ARBA00023146"/>
    </source>
</evidence>
<dbReference type="FunFam" id="3.40.50.800:FF:000001">
    <property type="entry name" value="Threonine--tRNA ligase"/>
    <property type="match status" value="1"/>
</dbReference>
<dbReference type="GO" id="GO:0005524">
    <property type="term" value="F:ATP binding"/>
    <property type="evidence" value="ECO:0007669"/>
    <property type="project" value="UniProtKB-UniRule"/>
</dbReference>
<dbReference type="FunFam" id="3.30.980.10:FF:000005">
    <property type="entry name" value="Threonyl-tRNA synthetase, mitochondrial"/>
    <property type="match status" value="1"/>
</dbReference>
<evidence type="ECO:0000256" key="13">
    <source>
        <dbReference type="HAMAP-Rule" id="MF_00184"/>
    </source>
</evidence>
<dbReference type="PANTHER" id="PTHR11451">
    <property type="entry name" value="THREONINE-TRNA LIGASE"/>
    <property type="match status" value="1"/>
</dbReference>
<dbReference type="Proteomes" id="UP000569951">
    <property type="component" value="Unassembled WGS sequence"/>
</dbReference>
<dbReference type="Gene3D" id="3.40.50.800">
    <property type="entry name" value="Anticodon-binding domain"/>
    <property type="match status" value="1"/>
</dbReference>
<comment type="caution">
    <text evidence="17">The sequence shown here is derived from an EMBL/GenBank/DDBJ whole genome shotgun (WGS) entry which is preliminary data.</text>
</comment>
<keyword evidence="10 13" id="KW-0648">Protein biosynthesis</keyword>
<dbReference type="InterPro" id="IPR036621">
    <property type="entry name" value="Anticodon-bd_dom_sf"/>
</dbReference>
<feature type="binding site" evidence="13">
    <location>
        <position position="523"/>
    </location>
    <ligand>
        <name>Zn(2+)</name>
        <dbReference type="ChEBI" id="CHEBI:29105"/>
        <note>catalytic</note>
    </ligand>
</feature>
<keyword evidence="4 13" id="KW-0436">Ligase</keyword>
<evidence type="ECO:0000256" key="2">
    <source>
        <dbReference type="ARBA" id="ARBA00022490"/>
    </source>
</evidence>
<dbReference type="EMBL" id="JACHHG010000002">
    <property type="protein sequence ID" value="MBB6097333.1"/>
    <property type="molecule type" value="Genomic_DNA"/>
</dbReference>
<keyword evidence="9 13" id="KW-0694">RNA-binding</keyword>
<dbReference type="GO" id="GO:0006435">
    <property type="term" value="P:threonyl-tRNA aminoacylation"/>
    <property type="evidence" value="ECO:0007669"/>
    <property type="project" value="UniProtKB-UniRule"/>
</dbReference>
<dbReference type="PROSITE" id="PS51880">
    <property type="entry name" value="TGS"/>
    <property type="match status" value="1"/>
</dbReference>
<dbReference type="CDD" id="cd00860">
    <property type="entry name" value="ThrRS_anticodon"/>
    <property type="match status" value="1"/>
</dbReference>
<feature type="binding site" evidence="13">
    <location>
        <position position="341"/>
    </location>
    <ligand>
        <name>Zn(2+)</name>
        <dbReference type="ChEBI" id="CHEBI:29105"/>
        <note>catalytic</note>
    </ligand>
</feature>
<evidence type="ECO:0000259" key="16">
    <source>
        <dbReference type="PROSITE" id="PS51880"/>
    </source>
</evidence>
<dbReference type="PROSITE" id="PS50862">
    <property type="entry name" value="AA_TRNA_LIGASE_II"/>
    <property type="match status" value="1"/>
</dbReference>
<dbReference type="PRINTS" id="PR01047">
    <property type="entry name" value="TRNASYNTHTHR"/>
</dbReference>
<reference evidence="17 18" key="1">
    <citation type="submission" date="2020-08" db="EMBL/GenBank/DDBJ databases">
        <title>Genomic Encyclopedia of Type Strains, Phase IV (KMG-IV): sequencing the most valuable type-strain genomes for metagenomic binning, comparative biology and taxonomic classification.</title>
        <authorList>
            <person name="Goeker M."/>
        </authorList>
    </citation>
    <scope>NUCLEOTIDE SEQUENCE [LARGE SCALE GENOMIC DNA]</scope>
    <source>
        <strain evidence="17 18">DSM 21458</strain>
    </source>
</reference>
<evidence type="ECO:0000256" key="12">
    <source>
        <dbReference type="ARBA" id="ARBA00049515"/>
    </source>
</evidence>
<dbReference type="SUPFAM" id="SSF81271">
    <property type="entry name" value="TGS-like"/>
    <property type="match status" value="1"/>
</dbReference>
<dbReference type="InterPro" id="IPR012675">
    <property type="entry name" value="Beta-grasp_dom_sf"/>
</dbReference>
<feature type="region of interest" description="Disordered" evidence="14">
    <location>
        <begin position="631"/>
        <end position="651"/>
    </location>
</feature>
<dbReference type="SMART" id="SM00863">
    <property type="entry name" value="tRNA_SAD"/>
    <property type="match status" value="1"/>
</dbReference>
<feature type="binding site" evidence="13">
    <location>
        <position position="392"/>
    </location>
    <ligand>
        <name>Zn(2+)</name>
        <dbReference type="ChEBI" id="CHEBI:29105"/>
        <note>catalytic</note>
    </ligand>
</feature>
<dbReference type="Pfam" id="PF07973">
    <property type="entry name" value="tRNA_SAD"/>
    <property type="match status" value="1"/>
</dbReference>
<dbReference type="GO" id="GO:0005737">
    <property type="term" value="C:cytoplasm"/>
    <property type="evidence" value="ECO:0007669"/>
    <property type="project" value="UniProtKB-SubCell"/>
</dbReference>
<evidence type="ECO:0000256" key="5">
    <source>
        <dbReference type="ARBA" id="ARBA00022723"/>
    </source>
</evidence>
<comment type="subunit">
    <text evidence="13">Homodimer.</text>
</comment>
<evidence type="ECO:0000256" key="4">
    <source>
        <dbReference type="ARBA" id="ARBA00022598"/>
    </source>
</evidence>
<keyword evidence="2 13" id="KW-0963">Cytoplasm</keyword>
<keyword evidence="5 13" id="KW-0479">Metal-binding</keyword>
<dbReference type="GO" id="GO:0004829">
    <property type="term" value="F:threonine-tRNA ligase activity"/>
    <property type="evidence" value="ECO:0007669"/>
    <property type="project" value="UniProtKB-UniRule"/>
</dbReference>
<dbReference type="InterPro" id="IPR012676">
    <property type="entry name" value="TGS-like"/>
</dbReference>
<dbReference type="InterPro" id="IPR045864">
    <property type="entry name" value="aa-tRNA-synth_II/BPL/LPL"/>
</dbReference>
<dbReference type="SUPFAM" id="SSF55186">
    <property type="entry name" value="ThrRS/AlaRS common domain"/>
    <property type="match status" value="1"/>
</dbReference>
<dbReference type="Pfam" id="PF02824">
    <property type="entry name" value="TGS"/>
    <property type="match status" value="1"/>
</dbReference>
<dbReference type="FunFam" id="3.30.54.20:FF:000002">
    <property type="entry name" value="Threonine--tRNA ligase"/>
    <property type="match status" value="1"/>
</dbReference>
<keyword evidence="18" id="KW-1185">Reference proteome</keyword>
<dbReference type="Gene3D" id="3.30.980.10">
    <property type="entry name" value="Threonyl-trna Synthetase, Chain A, domain 2"/>
    <property type="match status" value="1"/>
</dbReference>
<dbReference type="EC" id="6.1.1.3" evidence="13"/>
<comment type="catalytic activity">
    <reaction evidence="12 13">
        <text>tRNA(Thr) + L-threonine + ATP = L-threonyl-tRNA(Thr) + AMP + diphosphate + H(+)</text>
        <dbReference type="Rhea" id="RHEA:24624"/>
        <dbReference type="Rhea" id="RHEA-COMP:9670"/>
        <dbReference type="Rhea" id="RHEA-COMP:9704"/>
        <dbReference type="ChEBI" id="CHEBI:15378"/>
        <dbReference type="ChEBI" id="CHEBI:30616"/>
        <dbReference type="ChEBI" id="CHEBI:33019"/>
        <dbReference type="ChEBI" id="CHEBI:57926"/>
        <dbReference type="ChEBI" id="CHEBI:78442"/>
        <dbReference type="ChEBI" id="CHEBI:78534"/>
        <dbReference type="ChEBI" id="CHEBI:456215"/>
        <dbReference type="EC" id="6.1.1.3"/>
    </reaction>
</comment>
<evidence type="ECO:0000256" key="9">
    <source>
        <dbReference type="ARBA" id="ARBA00022884"/>
    </source>
</evidence>
<feature type="domain" description="TGS" evidence="16">
    <location>
        <begin position="1"/>
        <end position="60"/>
    </location>
</feature>
<comment type="cofactor">
    <cofactor evidence="13">
        <name>Zn(2+)</name>
        <dbReference type="ChEBI" id="CHEBI:29105"/>
    </cofactor>
    <text evidence="13">Binds 1 zinc ion per subunit.</text>
</comment>
<keyword evidence="3 13" id="KW-0820">tRNA-binding</keyword>
<accession>A0A841HWU4</accession>
<evidence type="ECO:0000256" key="7">
    <source>
        <dbReference type="ARBA" id="ARBA00022833"/>
    </source>
</evidence>
<evidence type="ECO:0000259" key="15">
    <source>
        <dbReference type="PROSITE" id="PS50862"/>
    </source>
</evidence>